<gene>
    <name evidence="6" type="ORF">BQ4739_LOCUS4560</name>
</gene>
<accession>A0A383VEP8</accession>
<reference evidence="6 7" key="1">
    <citation type="submission" date="2016-10" db="EMBL/GenBank/DDBJ databases">
        <authorList>
            <person name="Cai Z."/>
        </authorList>
    </citation>
    <scope>NUCLEOTIDE SEQUENCE [LARGE SCALE GENOMIC DNA]</scope>
</reference>
<feature type="chain" id="PRO_5016681972" description="Sulfotransferase" evidence="4">
    <location>
        <begin position="29"/>
        <end position="390"/>
    </location>
</feature>
<comment type="similarity">
    <text evidence="1 3">Belongs to the sulfotransferase 1 family.</text>
</comment>
<evidence type="ECO:0000313" key="6">
    <source>
        <dbReference type="EMBL" id="SZX64028.1"/>
    </source>
</evidence>
<evidence type="ECO:0000256" key="3">
    <source>
        <dbReference type="RuleBase" id="RU361155"/>
    </source>
</evidence>
<proteinExistence type="inferred from homology"/>
<evidence type="ECO:0000256" key="4">
    <source>
        <dbReference type="SAM" id="SignalP"/>
    </source>
</evidence>
<dbReference type="PROSITE" id="PS51257">
    <property type="entry name" value="PROKAR_LIPOPROTEIN"/>
    <property type="match status" value="1"/>
</dbReference>
<dbReference type="PANTHER" id="PTHR11783">
    <property type="entry name" value="SULFOTRANSFERASE SULT"/>
    <property type="match status" value="1"/>
</dbReference>
<dbReference type="InterPro" id="IPR000863">
    <property type="entry name" value="Sulfotransferase_dom"/>
</dbReference>
<name>A0A383VEP8_TETOB</name>
<keyword evidence="2 3" id="KW-0808">Transferase</keyword>
<protein>
    <recommendedName>
        <fullName evidence="3">Sulfotransferase</fullName>
        <ecNumber evidence="3">2.8.2.-</ecNumber>
    </recommendedName>
</protein>
<dbReference type="EC" id="2.8.2.-" evidence="3"/>
<evidence type="ECO:0000259" key="5">
    <source>
        <dbReference type="Pfam" id="PF00685"/>
    </source>
</evidence>
<organism evidence="6 7">
    <name type="scientific">Tetradesmus obliquus</name>
    <name type="common">Green alga</name>
    <name type="synonym">Acutodesmus obliquus</name>
    <dbReference type="NCBI Taxonomy" id="3088"/>
    <lineage>
        <taxon>Eukaryota</taxon>
        <taxon>Viridiplantae</taxon>
        <taxon>Chlorophyta</taxon>
        <taxon>core chlorophytes</taxon>
        <taxon>Chlorophyceae</taxon>
        <taxon>CS clade</taxon>
        <taxon>Sphaeropleales</taxon>
        <taxon>Scenedesmaceae</taxon>
        <taxon>Tetradesmus</taxon>
    </lineage>
</organism>
<evidence type="ECO:0000313" key="7">
    <source>
        <dbReference type="Proteomes" id="UP000256970"/>
    </source>
</evidence>
<feature type="domain" description="Sulfotransferase" evidence="5">
    <location>
        <begin position="141"/>
        <end position="384"/>
    </location>
</feature>
<evidence type="ECO:0000256" key="2">
    <source>
        <dbReference type="ARBA" id="ARBA00022679"/>
    </source>
</evidence>
<feature type="signal peptide" evidence="4">
    <location>
        <begin position="1"/>
        <end position="28"/>
    </location>
</feature>
<dbReference type="EMBL" id="FNXT01000363">
    <property type="protein sequence ID" value="SZX64028.1"/>
    <property type="molecule type" value="Genomic_DNA"/>
</dbReference>
<dbReference type="GO" id="GO:0008146">
    <property type="term" value="F:sulfotransferase activity"/>
    <property type="evidence" value="ECO:0007669"/>
    <property type="project" value="InterPro"/>
</dbReference>
<dbReference type="Proteomes" id="UP000256970">
    <property type="component" value="Unassembled WGS sequence"/>
</dbReference>
<dbReference type="AlphaFoldDB" id="A0A383VEP8"/>
<evidence type="ECO:0000256" key="1">
    <source>
        <dbReference type="ARBA" id="ARBA00005771"/>
    </source>
</evidence>
<keyword evidence="4" id="KW-0732">Signal</keyword>
<dbReference type="SUPFAM" id="SSF52540">
    <property type="entry name" value="P-loop containing nucleoside triphosphate hydrolases"/>
    <property type="match status" value="1"/>
</dbReference>
<keyword evidence="7" id="KW-1185">Reference proteome</keyword>
<dbReference type="InterPro" id="IPR027417">
    <property type="entry name" value="P-loop_NTPase"/>
</dbReference>
<dbReference type="Gene3D" id="3.40.50.300">
    <property type="entry name" value="P-loop containing nucleotide triphosphate hydrolases"/>
    <property type="match status" value="1"/>
</dbReference>
<dbReference type="Pfam" id="PF00685">
    <property type="entry name" value="Sulfotransfer_1"/>
    <property type="match status" value="1"/>
</dbReference>
<sequence length="390" mass="43371">MTRSRPTAAAMSLLATLLACALLHTVPAGTVEAGGRTSAHGEHKCAAVQSPAPSVTCAAAAAAEEDVSDGNLLPPAPLQAPDAKQYVTGEYRDEVHAEGDLAGIHTGEYGYKYRTIDGLVLPPYVTPKRLAAAQSVITRADDICYCSFPKSGSTWLANVLYLMLHDGIEAEGDMPLRSNLHWMESSWTFPRTQAEVDAMPPPRIFKSHMPHGYALGGGPGKAPCRYIYIARNPKDVAVSYWHFESNQSWSGGYNGPWEHWLQLFVDGKVQRGSWFDHVLSWWQVKDAENMLFLKYEDLKRGFPSQLRRISNFTGHELSGEAFERVVNASSFQHMKQSRFANHQTMRGFEGFLRKGEVGSWKEQFTVAQSEAFDKLYKQRMAGSGLNFDFE</sequence>